<dbReference type="RefSeq" id="WP_184666200.1">
    <property type="nucleotide sequence ID" value="NZ_BAABAI010000036.1"/>
</dbReference>
<dbReference type="Gene3D" id="3.10.450.50">
    <property type="match status" value="1"/>
</dbReference>
<gene>
    <name evidence="2" type="ORF">F4559_000779</name>
</gene>
<name>A0A7W7T191_9PSEU</name>
<evidence type="ECO:0008006" key="4">
    <source>
        <dbReference type="Google" id="ProtNLM"/>
    </source>
</evidence>
<protein>
    <recommendedName>
        <fullName evidence="4">SnoaL-like protein</fullName>
    </recommendedName>
</protein>
<evidence type="ECO:0000313" key="3">
    <source>
        <dbReference type="Proteomes" id="UP000542674"/>
    </source>
</evidence>
<dbReference type="SUPFAM" id="SSF54427">
    <property type="entry name" value="NTF2-like"/>
    <property type="match status" value="1"/>
</dbReference>
<keyword evidence="3" id="KW-1185">Reference proteome</keyword>
<sequence>MGGFDRPVDVGAVRGLVRDWFAALDRHDDADVLLALLAPIGLVLHLPGATVRDREGLRAWHADRVSTYFDETHRAHDVRVRVVSPRHAEVLVRVDWRASVWVPPAAGSTRVGGESTQRWSVVPWHDGKPRLRTCVLGGPTPVPGSVAPRAARPTGLGAAA</sequence>
<reference evidence="2 3" key="1">
    <citation type="submission" date="2020-08" db="EMBL/GenBank/DDBJ databases">
        <title>Sequencing the genomes of 1000 actinobacteria strains.</title>
        <authorList>
            <person name="Klenk H.-P."/>
        </authorList>
    </citation>
    <scope>NUCLEOTIDE SEQUENCE [LARGE SCALE GENOMIC DNA]</scope>
    <source>
        <strain evidence="2 3">DSM 45084</strain>
    </source>
</reference>
<organism evidence="2 3">
    <name type="scientific">Saccharothrix violaceirubra</name>
    <dbReference type="NCBI Taxonomy" id="413306"/>
    <lineage>
        <taxon>Bacteria</taxon>
        <taxon>Bacillati</taxon>
        <taxon>Actinomycetota</taxon>
        <taxon>Actinomycetes</taxon>
        <taxon>Pseudonocardiales</taxon>
        <taxon>Pseudonocardiaceae</taxon>
        <taxon>Saccharothrix</taxon>
    </lineage>
</organism>
<accession>A0A7W7T191</accession>
<comment type="caution">
    <text evidence="2">The sequence shown here is derived from an EMBL/GenBank/DDBJ whole genome shotgun (WGS) entry which is preliminary data.</text>
</comment>
<evidence type="ECO:0000256" key="1">
    <source>
        <dbReference type="SAM" id="MobiDB-lite"/>
    </source>
</evidence>
<dbReference type="AlphaFoldDB" id="A0A7W7T191"/>
<dbReference type="EMBL" id="JACHJS010000001">
    <property type="protein sequence ID" value="MBB4963420.1"/>
    <property type="molecule type" value="Genomic_DNA"/>
</dbReference>
<dbReference type="InterPro" id="IPR032710">
    <property type="entry name" value="NTF2-like_dom_sf"/>
</dbReference>
<evidence type="ECO:0000313" key="2">
    <source>
        <dbReference type="EMBL" id="MBB4963420.1"/>
    </source>
</evidence>
<dbReference type="Proteomes" id="UP000542674">
    <property type="component" value="Unassembled WGS sequence"/>
</dbReference>
<proteinExistence type="predicted"/>
<feature type="region of interest" description="Disordered" evidence="1">
    <location>
        <begin position="141"/>
        <end position="160"/>
    </location>
</feature>